<keyword evidence="3" id="KW-1185">Reference proteome</keyword>
<protein>
    <submittedName>
        <fullName evidence="2">Uncharacterized protein</fullName>
    </submittedName>
</protein>
<evidence type="ECO:0000256" key="1">
    <source>
        <dbReference type="SAM" id="Phobius"/>
    </source>
</evidence>
<dbReference type="AlphaFoldDB" id="A0A164PWN4"/>
<keyword evidence="1" id="KW-1133">Transmembrane helix</keyword>
<keyword evidence="1" id="KW-0812">Transmembrane</keyword>
<gene>
    <name evidence="2" type="ORF">APZ42_029122</name>
</gene>
<sequence>MNGSWLSQFSILYPPVIKGAKLLQSSSNLEKSLYVGPDIALLFSFFFFWVGGCVRLMWHSAMCLRKGYNITGC</sequence>
<accession>A0A164PWN4</accession>
<dbReference type="EMBL" id="LRGB01002536">
    <property type="protein sequence ID" value="KZS07213.1"/>
    <property type="molecule type" value="Genomic_DNA"/>
</dbReference>
<organism evidence="2 3">
    <name type="scientific">Daphnia magna</name>
    <dbReference type="NCBI Taxonomy" id="35525"/>
    <lineage>
        <taxon>Eukaryota</taxon>
        <taxon>Metazoa</taxon>
        <taxon>Ecdysozoa</taxon>
        <taxon>Arthropoda</taxon>
        <taxon>Crustacea</taxon>
        <taxon>Branchiopoda</taxon>
        <taxon>Diplostraca</taxon>
        <taxon>Cladocera</taxon>
        <taxon>Anomopoda</taxon>
        <taxon>Daphniidae</taxon>
        <taxon>Daphnia</taxon>
    </lineage>
</organism>
<reference evidence="2 3" key="1">
    <citation type="submission" date="2016-03" db="EMBL/GenBank/DDBJ databases">
        <title>EvidentialGene: Evidence-directed Construction of Genes on Genomes.</title>
        <authorList>
            <person name="Gilbert D.G."/>
            <person name="Choi J.-H."/>
            <person name="Mockaitis K."/>
            <person name="Colbourne J."/>
            <person name="Pfrender M."/>
        </authorList>
    </citation>
    <scope>NUCLEOTIDE SEQUENCE [LARGE SCALE GENOMIC DNA]</scope>
    <source>
        <strain evidence="2 3">Xinb3</strain>
        <tissue evidence="2">Complete organism</tissue>
    </source>
</reference>
<comment type="caution">
    <text evidence="2">The sequence shown here is derived from an EMBL/GenBank/DDBJ whole genome shotgun (WGS) entry which is preliminary data.</text>
</comment>
<keyword evidence="1" id="KW-0472">Membrane</keyword>
<evidence type="ECO:0000313" key="2">
    <source>
        <dbReference type="EMBL" id="KZS07213.1"/>
    </source>
</evidence>
<name>A0A164PWN4_9CRUS</name>
<proteinExistence type="predicted"/>
<feature type="transmembrane region" description="Helical" evidence="1">
    <location>
        <begin position="39"/>
        <end position="58"/>
    </location>
</feature>
<dbReference type="Proteomes" id="UP000076858">
    <property type="component" value="Unassembled WGS sequence"/>
</dbReference>
<evidence type="ECO:0000313" key="3">
    <source>
        <dbReference type="Proteomes" id="UP000076858"/>
    </source>
</evidence>